<dbReference type="Pfam" id="PF05019">
    <property type="entry name" value="Coq4"/>
    <property type="match status" value="2"/>
</dbReference>
<reference evidence="1 2" key="1">
    <citation type="submission" date="2014-12" db="EMBL/GenBank/DDBJ databases">
        <title>Genome assembly of Enhygromyxa salina DSM 15201.</title>
        <authorList>
            <person name="Sharma G."/>
            <person name="Subramanian S."/>
        </authorList>
    </citation>
    <scope>NUCLEOTIDE SEQUENCE [LARGE SCALE GENOMIC DNA]</scope>
    <source>
        <strain evidence="1 2">DSM 15201</strain>
    </source>
</reference>
<dbReference type="EMBL" id="JMCC02000016">
    <property type="protein sequence ID" value="KIG18008.1"/>
    <property type="molecule type" value="Genomic_DNA"/>
</dbReference>
<accession>A0A0C2A3P9</accession>
<dbReference type="RefSeq" id="WP_052547631.1">
    <property type="nucleotide sequence ID" value="NZ_JMCC02000016.1"/>
</dbReference>
<evidence type="ECO:0008006" key="3">
    <source>
        <dbReference type="Google" id="ProtNLM"/>
    </source>
</evidence>
<dbReference type="PANTHER" id="PTHR12922">
    <property type="entry name" value="UBIQUINONE BIOSYNTHESIS PROTEIN"/>
    <property type="match status" value="1"/>
</dbReference>
<gene>
    <name evidence="1" type="ORF">DB30_02223</name>
</gene>
<sequence length="243" mass="27341">MDDAQIHAIRWREGLDVLRFLYRNPARTDQITRVIEAWQGRSLPRTLARMRGRPKARALLRRKPSLGDALADWERLESLPAGTLGHAYLASCETLGTTRRGMGVYVETGTSPARTAALEPDERFLQDTLFFSHDLYHLVTGYQTDLLGEVCLLAFTAAQTRNTGVMAMAGLGAYSIRLPRLAGQRMMLNAAALALRAEWLVEQDWVELLDHPLEQIQRELGLWPPPVYKPVWVGNKPGQGRRA</sequence>
<evidence type="ECO:0000313" key="1">
    <source>
        <dbReference type="EMBL" id="KIG18008.1"/>
    </source>
</evidence>
<evidence type="ECO:0000313" key="2">
    <source>
        <dbReference type="Proteomes" id="UP000031599"/>
    </source>
</evidence>
<proteinExistence type="predicted"/>
<dbReference type="GO" id="GO:0006744">
    <property type="term" value="P:ubiquinone biosynthetic process"/>
    <property type="evidence" value="ECO:0007669"/>
    <property type="project" value="InterPro"/>
</dbReference>
<comment type="caution">
    <text evidence="1">The sequence shown here is derived from an EMBL/GenBank/DDBJ whole genome shotgun (WGS) entry which is preliminary data.</text>
</comment>
<protein>
    <recommendedName>
        <fullName evidence="3">Coenzyme Q (Ubiquinone) biosynthesis protein Coq4</fullName>
    </recommendedName>
</protein>
<dbReference type="AlphaFoldDB" id="A0A0C2A3P9"/>
<dbReference type="Proteomes" id="UP000031599">
    <property type="component" value="Unassembled WGS sequence"/>
</dbReference>
<name>A0A0C2A3P9_9BACT</name>
<dbReference type="PANTHER" id="PTHR12922:SF7">
    <property type="entry name" value="UBIQUINONE BIOSYNTHESIS PROTEIN COQ4 HOMOLOG, MITOCHONDRIAL"/>
    <property type="match status" value="1"/>
</dbReference>
<dbReference type="InterPro" id="IPR007715">
    <property type="entry name" value="Coq4"/>
</dbReference>
<organism evidence="1 2">
    <name type="scientific">Enhygromyxa salina</name>
    <dbReference type="NCBI Taxonomy" id="215803"/>
    <lineage>
        <taxon>Bacteria</taxon>
        <taxon>Pseudomonadati</taxon>
        <taxon>Myxococcota</taxon>
        <taxon>Polyangia</taxon>
        <taxon>Nannocystales</taxon>
        <taxon>Nannocystaceae</taxon>
        <taxon>Enhygromyxa</taxon>
    </lineage>
</organism>